<evidence type="ECO:0000313" key="2">
    <source>
        <dbReference type="WBParaSite" id="ALUE_0000008301-mRNA-1"/>
    </source>
</evidence>
<name>A0A0M3HEY9_ASCLU</name>
<organism evidence="1 2">
    <name type="scientific">Ascaris lumbricoides</name>
    <name type="common">Giant roundworm</name>
    <dbReference type="NCBI Taxonomy" id="6252"/>
    <lineage>
        <taxon>Eukaryota</taxon>
        <taxon>Metazoa</taxon>
        <taxon>Ecdysozoa</taxon>
        <taxon>Nematoda</taxon>
        <taxon>Chromadorea</taxon>
        <taxon>Rhabditida</taxon>
        <taxon>Spirurina</taxon>
        <taxon>Ascaridomorpha</taxon>
        <taxon>Ascaridoidea</taxon>
        <taxon>Ascarididae</taxon>
        <taxon>Ascaris</taxon>
    </lineage>
</organism>
<proteinExistence type="predicted"/>
<dbReference type="WBParaSite" id="ALUE_0000008301-mRNA-1">
    <property type="protein sequence ID" value="ALUE_0000008301-mRNA-1"/>
    <property type="gene ID" value="ALUE_0000008301"/>
</dbReference>
<accession>A0A0M3HEY9</accession>
<sequence>MIQHITSQIHRLHSVFLDRDRDNGVIKFMAEGAHSVGPFLVVVEGAHNQRQSRVQDAAILMWPTMQ</sequence>
<dbReference type="Proteomes" id="UP000036681">
    <property type="component" value="Unplaced"/>
</dbReference>
<keyword evidence="1" id="KW-1185">Reference proteome</keyword>
<evidence type="ECO:0000313" key="1">
    <source>
        <dbReference type="Proteomes" id="UP000036681"/>
    </source>
</evidence>
<dbReference type="AlphaFoldDB" id="A0A0M3HEY9"/>
<reference evidence="2" key="1">
    <citation type="submission" date="2017-02" db="UniProtKB">
        <authorList>
            <consortium name="WormBaseParasite"/>
        </authorList>
    </citation>
    <scope>IDENTIFICATION</scope>
</reference>
<protein>
    <submittedName>
        <fullName evidence="2">Uncharacterized protein</fullName>
    </submittedName>
</protein>